<dbReference type="PANTHER" id="PTHR23155:SF1152">
    <property type="entry name" value="AAA+ ATPASE DOMAIN-CONTAINING PROTEIN"/>
    <property type="match status" value="1"/>
</dbReference>
<evidence type="ECO:0000259" key="12">
    <source>
        <dbReference type="Pfam" id="PF00931"/>
    </source>
</evidence>
<dbReference type="SUPFAM" id="SSF52540">
    <property type="entry name" value="P-loop containing nucleoside triphosphate hydrolases"/>
    <property type="match status" value="1"/>
</dbReference>
<evidence type="ECO:0000259" key="13">
    <source>
        <dbReference type="Pfam" id="PF23559"/>
    </source>
</evidence>
<keyword evidence="4" id="KW-0963">Cytoplasm</keyword>
<dbReference type="GO" id="GO:0043531">
    <property type="term" value="F:ADP binding"/>
    <property type="evidence" value="ECO:0007669"/>
    <property type="project" value="InterPro"/>
</dbReference>
<proteinExistence type="inferred from homology"/>
<dbReference type="PRINTS" id="PR00364">
    <property type="entry name" value="DISEASERSIST"/>
</dbReference>
<dbReference type="InterPro" id="IPR044974">
    <property type="entry name" value="Disease_R_plants"/>
</dbReference>
<reference evidence="15" key="1">
    <citation type="submission" date="2020-06" db="EMBL/GenBank/DDBJ databases">
        <authorList>
            <person name="Li T."/>
            <person name="Hu X."/>
            <person name="Zhang T."/>
            <person name="Song X."/>
            <person name="Zhang H."/>
            <person name="Dai N."/>
            <person name="Sheng W."/>
            <person name="Hou X."/>
            <person name="Wei L."/>
        </authorList>
    </citation>
    <scope>NUCLEOTIDE SEQUENCE</scope>
    <source>
        <strain evidence="15">3651</strain>
        <tissue evidence="15">Leaf</tissue>
    </source>
</reference>
<feature type="domain" description="NB-ARC" evidence="12">
    <location>
        <begin position="156"/>
        <end position="326"/>
    </location>
</feature>
<dbReference type="GO" id="GO:0005524">
    <property type="term" value="F:ATP binding"/>
    <property type="evidence" value="ECO:0007669"/>
    <property type="project" value="UniProtKB-KW"/>
</dbReference>
<dbReference type="Gene3D" id="1.10.8.430">
    <property type="entry name" value="Helical domain of apoptotic protease-activating factors"/>
    <property type="match status" value="1"/>
</dbReference>
<dbReference type="InterPro" id="IPR042197">
    <property type="entry name" value="Apaf_helical"/>
</dbReference>
<dbReference type="Pfam" id="PF00931">
    <property type="entry name" value="NB-ARC"/>
    <property type="match status" value="1"/>
</dbReference>
<dbReference type="InterPro" id="IPR055414">
    <property type="entry name" value="LRR_R13L4/SHOC2-like"/>
</dbReference>
<dbReference type="InterPro" id="IPR032675">
    <property type="entry name" value="LRR_dom_sf"/>
</dbReference>
<evidence type="ECO:0000259" key="14">
    <source>
        <dbReference type="Pfam" id="PF23598"/>
    </source>
</evidence>
<dbReference type="Gene3D" id="3.80.10.10">
    <property type="entry name" value="Ribonuclease Inhibitor"/>
    <property type="match status" value="1"/>
</dbReference>
<dbReference type="Proteomes" id="UP001293254">
    <property type="component" value="Unassembled WGS sequence"/>
</dbReference>
<dbReference type="Gene3D" id="1.10.10.10">
    <property type="entry name" value="Winged helix-like DNA-binding domain superfamily/Winged helix DNA-binding domain"/>
    <property type="match status" value="1"/>
</dbReference>
<evidence type="ECO:0000256" key="9">
    <source>
        <dbReference type="ARBA" id="ARBA00022821"/>
    </source>
</evidence>
<organism evidence="15 16">
    <name type="scientific">Sesamum alatum</name>
    <dbReference type="NCBI Taxonomy" id="300844"/>
    <lineage>
        <taxon>Eukaryota</taxon>
        <taxon>Viridiplantae</taxon>
        <taxon>Streptophyta</taxon>
        <taxon>Embryophyta</taxon>
        <taxon>Tracheophyta</taxon>
        <taxon>Spermatophyta</taxon>
        <taxon>Magnoliopsida</taxon>
        <taxon>eudicotyledons</taxon>
        <taxon>Gunneridae</taxon>
        <taxon>Pentapetalae</taxon>
        <taxon>asterids</taxon>
        <taxon>lamiids</taxon>
        <taxon>Lamiales</taxon>
        <taxon>Pedaliaceae</taxon>
        <taxon>Sesamum</taxon>
    </lineage>
</organism>
<evidence type="ECO:0000256" key="4">
    <source>
        <dbReference type="ARBA" id="ARBA00022490"/>
    </source>
</evidence>
<comment type="function">
    <text evidence="1">Confers resistance to late blight (Phytophthora infestans) races carrying the avirulence gene Avr1. Resistance proteins guard the plant against pathogens that contain an appropriate avirulence protein via an indirect interaction with this avirulence protein. That triggers a defense system including the hypersensitive response, which restricts the pathogen growth.</text>
</comment>
<dbReference type="GO" id="GO:0005737">
    <property type="term" value="C:cytoplasm"/>
    <property type="evidence" value="ECO:0007669"/>
    <property type="project" value="UniProtKB-SubCell"/>
</dbReference>
<keyword evidence="16" id="KW-1185">Reference proteome</keyword>
<evidence type="ECO:0000313" key="15">
    <source>
        <dbReference type="EMBL" id="KAK4427044.1"/>
    </source>
</evidence>
<feature type="domain" description="Disease resistance R13L4/SHOC-2-like LRR" evidence="14">
    <location>
        <begin position="534"/>
        <end position="686"/>
    </location>
</feature>
<evidence type="ECO:0000256" key="3">
    <source>
        <dbReference type="ARBA" id="ARBA00008894"/>
    </source>
</evidence>
<dbReference type="FunFam" id="3.40.50.300:FF:001091">
    <property type="entry name" value="Probable disease resistance protein At1g61300"/>
    <property type="match status" value="1"/>
</dbReference>
<evidence type="ECO:0000256" key="5">
    <source>
        <dbReference type="ARBA" id="ARBA00022614"/>
    </source>
</evidence>
<comment type="subcellular location">
    <subcellularLocation>
        <location evidence="2">Cytoplasm</location>
    </subcellularLocation>
</comment>
<dbReference type="EMBL" id="JACGWO010000005">
    <property type="protein sequence ID" value="KAK4427044.1"/>
    <property type="molecule type" value="Genomic_DNA"/>
</dbReference>
<keyword evidence="10" id="KW-0067">ATP-binding</keyword>
<dbReference type="InterPro" id="IPR036388">
    <property type="entry name" value="WH-like_DNA-bd_sf"/>
</dbReference>
<dbReference type="InterPro" id="IPR058922">
    <property type="entry name" value="WHD_DRP"/>
</dbReference>
<dbReference type="AlphaFoldDB" id="A0AAE1YB90"/>
<feature type="domain" description="Disease resistance protein winged helix" evidence="13">
    <location>
        <begin position="410"/>
        <end position="480"/>
    </location>
</feature>
<comment type="caution">
    <text evidence="15">The sequence shown here is derived from an EMBL/GenBank/DDBJ whole genome shotgun (WGS) entry which is preliminary data.</text>
</comment>
<protein>
    <submittedName>
        <fullName evidence="15">Disease resistance RPP13-like protein 3</fullName>
    </submittedName>
</protein>
<keyword evidence="6" id="KW-0381">Hypersensitive response</keyword>
<evidence type="ECO:0000256" key="1">
    <source>
        <dbReference type="ARBA" id="ARBA00002074"/>
    </source>
</evidence>
<keyword evidence="7" id="KW-0677">Repeat</keyword>
<evidence type="ECO:0000256" key="7">
    <source>
        <dbReference type="ARBA" id="ARBA00022737"/>
    </source>
</evidence>
<dbReference type="PANTHER" id="PTHR23155">
    <property type="entry name" value="DISEASE RESISTANCE PROTEIN RP"/>
    <property type="match status" value="1"/>
</dbReference>
<keyword evidence="9" id="KW-0611">Plant defense</keyword>
<evidence type="ECO:0000313" key="16">
    <source>
        <dbReference type="Proteomes" id="UP001293254"/>
    </source>
</evidence>
<keyword evidence="5" id="KW-0433">Leucine-rich repeat</keyword>
<dbReference type="GO" id="GO:0009626">
    <property type="term" value="P:plant-type hypersensitive response"/>
    <property type="evidence" value="ECO:0007669"/>
    <property type="project" value="UniProtKB-KW"/>
</dbReference>
<evidence type="ECO:0000256" key="6">
    <source>
        <dbReference type="ARBA" id="ARBA00022667"/>
    </source>
</evidence>
<dbReference type="InterPro" id="IPR002182">
    <property type="entry name" value="NB-ARC"/>
</dbReference>
<evidence type="ECO:0000256" key="10">
    <source>
        <dbReference type="ARBA" id="ARBA00022840"/>
    </source>
</evidence>
<evidence type="ECO:0000256" key="2">
    <source>
        <dbReference type="ARBA" id="ARBA00004496"/>
    </source>
</evidence>
<keyword evidence="8" id="KW-0547">Nucleotide-binding</keyword>
<dbReference type="FunFam" id="1.10.10.10:FF:000322">
    <property type="entry name" value="Probable disease resistance protein At1g63360"/>
    <property type="match status" value="1"/>
</dbReference>
<reference evidence="15" key="2">
    <citation type="journal article" date="2024" name="Plant">
        <title>Genomic evolution and insights into agronomic trait innovations of Sesamum species.</title>
        <authorList>
            <person name="Miao H."/>
            <person name="Wang L."/>
            <person name="Qu L."/>
            <person name="Liu H."/>
            <person name="Sun Y."/>
            <person name="Le M."/>
            <person name="Wang Q."/>
            <person name="Wei S."/>
            <person name="Zheng Y."/>
            <person name="Lin W."/>
            <person name="Duan Y."/>
            <person name="Cao H."/>
            <person name="Xiong S."/>
            <person name="Wang X."/>
            <person name="Wei L."/>
            <person name="Li C."/>
            <person name="Ma Q."/>
            <person name="Ju M."/>
            <person name="Zhao R."/>
            <person name="Li G."/>
            <person name="Mu C."/>
            <person name="Tian Q."/>
            <person name="Mei H."/>
            <person name="Zhang T."/>
            <person name="Gao T."/>
            <person name="Zhang H."/>
        </authorList>
    </citation>
    <scope>NUCLEOTIDE SEQUENCE</scope>
    <source>
        <strain evidence="15">3651</strain>
    </source>
</reference>
<evidence type="ECO:0000256" key="8">
    <source>
        <dbReference type="ARBA" id="ARBA00022741"/>
    </source>
</evidence>
<sequence length="845" mass="95765">MAYAAVISLKQTIERLLNSSPIPVPPPCPDTIKSAYEVVKSLKYFLQEPLFNLANSNSERANALERLIREAACRLEDALESHVSDQFLLQFEAQDGDLGKNVKDEIDFFTESVKKIGEEYSREDPQEVSKSLLPEEDDSSRIDDSDGLESKMVGLEDEISEMKNLLINQWPSERKVVALAGMAGIGKTALARHVYEDPSISSVFECRLWVKIGVEYQLKEIMLDILAQLDLGVGKIHGEKSKKLGEYVSRSLQGRRYLIVLDDIWSTEVWNKLEKFFPNDKIGSRILLTTRLQEISLHAHGHTVLKRFLDNEESWCLLRREVFGEEHSCPTHLEKAGKEIAEKCEGLPLGIIVVGKHLFGADKTPEYRKKVAEEKLSAIISADKVMSKKLMLSYKQLPQHLKPCFLYMGVFPHGYEIPTTKLINLWCAEGFLEQNSIRTLEELAMDYLVLLVSKSVVLFSKPGFISGIKTCKVHSVFLHLCIKEAEKDKFFHVINNYANGVKEGVESQRRLCIHNNGLLGIKDVYNSMASVPKARSLLCTGPHHQYPVPKHLRFSLLRVLDALTVRFYKFPTEVVKLVQLRYLAFTYNRDLPTSISQLLNLQYLIVHQCLTIISSGTHRSYLPMDIWNMKELRHLEVMRSDLQIPNSNDALLPNLSTLSGISTRSCTKEILKRIPNLKKVGIQIEEAPGAAETLRSFDFFRGIKSLTFMIINPKPRPQVPAPIKSFPSGLTKLSMSGLGVPGRTSLSLFNSLKVFLLEDTDLGHWRPGQGAFILLRHLIIRHCYKLEEIPLQIGIYPALKTVELVDVKPSVVASAEKILQVRTNNDMGKIQVRVEFSWENQKHRS</sequence>
<name>A0AAE1YB90_9LAMI</name>
<evidence type="ECO:0000256" key="11">
    <source>
        <dbReference type="SAM" id="MobiDB-lite"/>
    </source>
</evidence>
<gene>
    <name evidence="15" type="ORF">Salat_1473300</name>
</gene>
<feature type="region of interest" description="Disordered" evidence="11">
    <location>
        <begin position="120"/>
        <end position="147"/>
    </location>
</feature>
<dbReference type="Pfam" id="PF23559">
    <property type="entry name" value="WHD_DRP"/>
    <property type="match status" value="1"/>
</dbReference>
<dbReference type="SUPFAM" id="SSF52058">
    <property type="entry name" value="L domain-like"/>
    <property type="match status" value="1"/>
</dbReference>
<dbReference type="Gene3D" id="1.20.5.4130">
    <property type="match status" value="1"/>
</dbReference>
<dbReference type="InterPro" id="IPR027417">
    <property type="entry name" value="P-loop_NTPase"/>
</dbReference>
<comment type="similarity">
    <text evidence="3">Belongs to the disease resistance NB-LRR family.</text>
</comment>
<accession>A0AAE1YB90</accession>
<dbReference type="Gene3D" id="3.40.50.300">
    <property type="entry name" value="P-loop containing nucleotide triphosphate hydrolases"/>
    <property type="match status" value="1"/>
</dbReference>
<dbReference type="GO" id="GO:0051607">
    <property type="term" value="P:defense response to virus"/>
    <property type="evidence" value="ECO:0007669"/>
    <property type="project" value="UniProtKB-ARBA"/>
</dbReference>
<dbReference type="Pfam" id="PF23598">
    <property type="entry name" value="LRR_14"/>
    <property type="match status" value="1"/>
</dbReference>